<protein>
    <recommendedName>
        <fullName evidence="1">HTH marR-type domain-containing protein</fullName>
    </recommendedName>
</protein>
<proteinExistence type="predicted"/>
<organism evidence="2 3">
    <name type="scientific">Streptomyces kronopolitis</name>
    <dbReference type="NCBI Taxonomy" id="1612435"/>
    <lineage>
        <taxon>Bacteria</taxon>
        <taxon>Bacillati</taxon>
        <taxon>Actinomycetota</taxon>
        <taxon>Actinomycetes</taxon>
        <taxon>Kitasatosporales</taxon>
        <taxon>Streptomycetaceae</taxon>
        <taxon>Streptomyces</taxon>
    </lineage>
</organism>
<evidence type="ECO:0000313" key="2">
    <source>
        <dbReference type="EMBL" id="GGN44809.1"/>
    </source>
</evidence>
<dbReference type="InterPro" id="IPR036390">
    <property type="entry name" value="WH_DNA-bd_sf"/>
</dbReference>
<keyword evidence="3" id="KW-1185">Reference proteome</keyword>
<dbReference type="EMBL" id="BMND01000009">
    <property type="protein sequence ID" value="GGN44809.1"/>
    <property type="molecule type" value="Genomic_DNA"/>
</dbReference>
<dbReference type="PROSITE" id="PS50995">
    <property type="entry name" value="HTH_MARR_2"/>
    <property type="match status" value="1"/>
</dbReference>
<accession>A0ABQ2JEF0</accession>
<gene>
    <name evidence="2" type="ORF">GCM10012285_27770</name>
</gene>
<reference evidence="3" key="1">
    <citation type="journal article" date="2019" name="Int. J. Syst. Evol. Microbiol.">
        <title>The Global Catalogue of Microorganisms (GCM) 10K type strain sequencing project: providing services to taxonomists for standard genome sequencing and annotation.</title>
        <authorList>
            <consortium name="The Broad Institute Genomics Platform"/>
            <consortium name="The Broad Institute Genome Sequencing Center for Infectious Disease"/>
            <person name="Wu L."/>
            <person name="Ma J."/>
        </authorList>
    </citation>
    <scope>NUCLEOTIDE SEQUENCE [LARGE SCALE GENOMIC DNA]</scope>
    <source>
        <strain evidence="3">CGMCC 4.7323</strain>
    </source>
</reference>
<evidence type="ECO:0000259" key="1">
    <source>
        <dbReference type="PROSITE" id="PS50995"/>
    </source>
</evidence>
<comment type="caution">
    <text evidence="2">The sequence shown here is derived from an EMBL/GenBank/DDBJ whole genome shotgun (WGS) entry which is preliminary data.</text>
</comment>
<dbReference type="InterPro" id="IPR039422">
    <property type="entry name" value="MarR/SlyA-like"/>
</dbReference>
<dbReference type="PANTHER" id="PTHR33164">
    <property type="entry name" value="TRANSCRIPTIONAL REGULATOR, MARR FAMILY"/>
    <property type="match status" value="1"/>
</dbReference>
<dbReference type="Pfam" id="PF01047">
    <property type="entry name" value="MarR"/>
    <property type="match status" value="1"/>
</dbReference>
<dbReference type="Proteomes" id="UP000600080">
    <property type="component" value="Unassembled WGS sequence"/>
</dbReference>
<sequence length="174" mass="19168">MPSQTTSRARGTIQRAQRDAFFIHIPKAINRQGLCQSSSMSIIEILYTGQMRSTGAPSRSLPSEDPAGLQAFAVLLRRMNGEFNRIAQEFARAQGLHLTDVQALIAVLDDNRGKDAGPMTPGRLRKQLNLTSGAMTTCLDRLEKVGHIRRVRAADDRRVVHLHYAEAATHPSPA</sequence>
<name>A0ABQ2JEF0_9ACTN</name>
<dbReference type="PANTHER" id="PTHR33164:SF106">
    <property type="entry name" value="TRANSCRIPTIONAL REGULATORY PROTEIN"/>
    <property type="match status" value="1"/>
</dbReference>
<dbReference type="Gene3D" id="1.10.10.10">
    <property type="entry name" value="Winged helix-like DNA-binding domain superfamily/Winged helix DNA-binding domain"/>
    <property type="match status" value="1"/>
</dbReference>
<dbReference type="InterPro" id="IPR000835">
    <property type="entry name" value="HTH_MarR-typ"/>
</dbReference>
<dbReference type="InterPro" id="IPR036388">
    <property type="entry name" value="WH-like_DNA-bd_sf"/>
</dbReference>
<dbReference type="SUPFAM" id="SSF46785">
    <property type="entry name" value="Winged helix' DNA-binding domain"/>
    <property type="match status" value="1"/>
</dbReference>
<feature type="domain" description="HTH marR-type" evidence="1">
    <location>
        <begin position="69"/>
        <end position="174"/>
    </location>
</feature>
<evidence type="ECO:0000313" key="3">
    <source>
        <dbReference type="Proteomes" id="UP000600080"/>
    </source>
</evidence>